<keyword evidence="3" id="KW-1185">Reference proteome</keyword>
<organism evidence="2 3">
    <name type="scientific">Neoasaia chiangmaiensis</name>
    <dbReference type="NCBI Taxonomy" id="320497"/>
    <lineage>
        <taxon>Bacteria</taxon>
        <taxon>Pseudomonadati</taxon>
        <taxon>Pseudomonadota</taxon>
        <taxon>Alphaproteobacteria</taxon>
        <taxon>Acetobacterales</taxon>
        <taxon>Acetobacteraceae</taxon>
        <taxon>Neoasaia</taxon>
    </lineage>
</organism>
<dbReference type="Gene3D" id="2.160.10.10">
    <property type="entry name" value="Hexapeptide repeat proteins"/>
    <property type="match status" value="1"/>
</dbReference>
<dbReference type="InterPro" id="IPR001451">
    <property type="entry name" value="Hexapep"/>
</dbReference>
<evidence type="ECO:0000313" key="3">
    <source>
        <dbReference type="Proteomes" id="UP000188604"/>
    </source>
</evidence>
<keyword evidence="2" id="KW-0808">Transferase</keyword>
<dbReference type="PANTHER" id="PTHR43300:SF11">
    <property type="entry name" value="ACETYLTRANSFERASE RV3034C-RELATED"/>
    <property type="match status" value="1"/>
</dbReference>
<comment type="similarity">
    <text evidence="1">Belongs to the transferase hexapeptide repeat family.</text>
</comment>
<dbReference type="KEGG" id="nch:A0U93_13450"/>
<dbReference type="Pfam" id="PF00132">
    <property type="entry name" value="Hexapep"/>
    <property type="match status" value="1"/>
</dbReference>
<dbReference type="AlphaFoldDB" id="A0A1U9KUV3"/>
<sequence length="189" mass="20650">MTRYQLAADIERWGWSIGPYTYGHPSILEPEMAGLSIGNFCSIGSDVTIILGNHRMDLATTYPFGVLGEFWDSAPHGYEDHEGRGDVVIGHDVWFGIGSKILPGTHIGSGAVIGAGAVVRGTVPPYAIMAGNPARLVRRRFDDATIARLLDLAWWDWPEERIRTAIPLLMSENIEPLLALGAPQETPET</sequence>
<evidence type="ECO:0000313" key="2">
    <source>
        <dbReference type="EMBL" id="AQS89542.1"/>
    </source>
</evidence>
<dbReference type="GO" id="GO:0016740">
    <property type="term" value="F:transferase activity"/>
    <property type="evidence" value="ECO:0007669"/>
    <property type="project" value="UniProtKB-KW"/>
</dbReference>
<evidence type="ECO:0000256" key="1">
    <source>
        <dbReference type="ARBA" id="ARBA00007274"/>
    </source>
</evidence>
<reference evidence="2 3" key="1">
    <citation type="submission" date="2016-03" db="EMBL/GenBank/DDBJ databases">
        <title>Acetic acid bacteria sequencing.</title>
        <authorList>
            <person name="Brandt J."/>
            <person name="Jakob F."/>
            <person name="Vogel R.F."/>
        </authorList>
    </citation>
    <scope>NUCLEOTIDE SEQUENCE [LARGE SCALE GENOMIC DNA]</scope>
    <source>
        <strain evidence="2 3">NBRC 101099</strain>
    </source>
</reference>
<dbReference type="EMBL" id="CP014691">
    <property type="protein sequence ID" value="AQS89542.1"/>
    <property type="molecule type" value="Genomic_DNA"/>
</dbReference>
<dbReference type="Proteomes" id="UP000188604">
    <property type="component" value="Chromosome"/>
</dbReference>
<dbReference type="InterPro" id="IPR050179">
    <property type="entry name" value="Trans_hexapeptide_repeat"/>
</dbReference>
<dbReference type="InterPro" id="IPR011004">
    <property type="entry name" value="Trimer_LpxA-like_sf"/>
</dbReference>
<dbReference type="PANTHER" id="PTHR43300">
    <property type="entry name" value="ACETYLTRANSFERASE"/>
    <property type="match status" value="1"/>
</dbReference>
<gene>
    <name evidence="2" type="ORF">A0U93_13450</name>
</gene>
<dbReference type="OrthoDB" id="9815592at2"/>
<dbReference type="CDD" id="cd03349">
    <property type="entry name" value="LbH_XAT"/>
    <property type="match status" value="1"/>
</dbReference>
<dbReference type="STRING" id="320497.A0U93_13450"/>
<dbReference type="SUPFAM" id="SSF51161">
    <property type="entry name" value="Trimeric LpxA-like enzymes"/>
    <property type="match status" value="1"/>
</dbReference>
<accession>A0A1U9KUV3</accession>
<proteinExistence type="inferred from homology"/>
<name>A0A1U9KUV3_9PROT</name>
<protein>
    <submittedName>
        <fullName evidence="2">Acetyltransferase</fullName>
    </submittedName>
</protein>